<feature type="transmembrane region" description="Helical" evidence="1">
    <location>
        <begin position="65"/>
        <end position="82"/>
    </location>
</feature>
<comment type="caution">
    <text evidence="2">The sequence shown here is derived from an EMBL/GenBank/DDBJ whole genome shotgun (WGS) entry which is preliminary data.</text>
</comment>
<evidence type="ECO:0000313" key="3">
    <source>
        <dbReference type="Proteomes" id="UP000297982"/>
    </source>
</evidence>
<name>A0A4Z0H6I1_9BACI</name>
<dbReference type="AlphaFoldDB" id="A0A4Z0H6I1"/>
<keyword evidence="1" id="KW-1133">Transmembrane helix</keyword>
<accession>A0A4Z0H6I1</accession>
<reference evidence="2 3" key="1">
    <citation type="journal article" date="2003" name="Int. J. Syst. Evol. Microbiol.">
        <title>Halobacillus salinus sp. nov., isolated from a salt lake on the coast of the East Sea in Korea.</title>
        <authorList>
            <person name="Yoon J.H."/>
            <person name="Kang K.H."/>
            <person name="Park Y.H."/>
        </authorList>
    </citation>
    <scope>NUCLEOTIDE SEQUENCE [LARGE SCALE GENOMIC DNA]</scope>
    <source>
        <strain evidence="2 3">HSL-3</strain>
    </source>
</reference>
<gene>
    <name evidence="2" type="ORF">E4663_01220</name>
</gene>
<keyword evidence="3" id="KW-1185">Reference proteome</keyword>
<keyword evidence="1" id="KW-0472">Membrane</keyword>
<proteinExistence type="predicted"/>
<dbReference type="Proteomes" id="UP000297982">
    <property type="component" value="Unassembled WGS sequence"/>
</dbReference>
<keyword evidence="1" id="KW-0812">Transmembrane</keyword>
<sequence>MMVRENIEGERYHQLLELLVKHCDRFAFVERRDMMENEETRLAYIEDWTGDIQEDLIERKIQKRWVTTTLFGATAYVFYYHFNNRTKRFLKEQSRTLFDWVSPELPEDLMFYHQDTCMLAGCSHEGYFMVDEALWNTFSSS</sequence>
<evidence type="ECO:0000256" key="1">
    <source>
        <dbReference type="SAM" id="Phobius"/>
    </source>
</evidence>
<organism evidence="2 3">
    <name type="scientific">Halobacillus salinus</name>
    <dbReference type="NCBI Taxonomy" id="192814"/>
    <lineage>
        <taxon>Bacteria</taxon>
        <taxon>Bacillati</taxon>
        <taxon>Bacillota</taxon>
        <taxon>Bacilli</taxon>
        <taxon>Bacillales</taxon>
        <taxon>Bacillaceae</taxon>
        <taxon>Halobacillus</taxon>
    </lineage>
</organism>
<protein>
    <submittedName>
        <fullName evidence="2">Stage III sporulation protein AH</fullName>
    </submittedName>
</protein>
<dbReference type="EMBL" id="SRJC01000001">
    <property type="protein sequence ID" value="TGB05424.1"/>
    <property type="molecule type" value="Genomic_DNA"/>
</dbReference>
<evidence type="ECO:0000313" key="2">
    <source>
        <dbReference type="EMBL" id="TGB05424.1"/>
    </source>
</evidence>
<dbReference type="STRING" id="192814.GCA_900166575_00531"/>